<proteinExistence type="predicted"/>
<keyword evidence="2" id="KW-1185">Reference proteome</keyword>
<comment type="caution">
    <text evidence="1">The sequence shown here is derived from an EMBL/GenBank/DDBJ whole genome shotgun (WGS) entry which is preliminary data.</text>
</comment>
<protein>
    <submittedName>
        <fullName evidence="1">Uncharacterized protein</fullName>
    </submittedName>
</protein>
<evidence type="ECO:0000313" key="2">
    <source>
        <dbReference type="Proteomes" id="UP001321473"/>
    </source>
</evidence>
<dbReference type="EMBL" id="JARKHS020023197">
    <property type="protein sequence ID" value="KAK8769023.1"/>
    <property type="molecule type" value="Genomic_DNA"/>
</dbReference>
<evidence type="ECO:0000313" key="1">
    <source>
        <dbReference type="EMBL" id="KAK8769023.1"/>
    </source>
</evidence>
<name>A0AAQ4E2T8_AMBAM</name>
<dbReference type="Proteomes" id="UP001321473">
    <property type="component" value="Unassembled WGS sequence"/>
</dbReference>
<reference evidence="1 2" key="1">
    <citation type="journal article" date="2023" name="Arcadia Sci">
        <title>De novo assembly of a long-read Amblyomma americanum tick genome.</title>
        <authorList>
            <person name="Chou S."/>
            <person name="Poskanzer K.E."/>
            <person name="Rollins M."/>
            <person name="Thuy-Boun P.S."/>
        </authorList>
    </citation>
    <scope>NUCLEOTIDE SEQUENCE [LARGE SCALE GENOMIC DNA]</scope>
    <source>
        <strain evidence="1">F_SG_1</strain>
        <tissue evidence="1">Salivary glands</tissue>
    </source>
</reference>
<gene>
    <name evidence="1" type="ORF">V5799_014515</name>
</gene>
<dbReference type="AlphaFoldDB" id="A0AAQ4E2T8"/>
<organism evidence="1 2">
    <name type="scientific">Amblyomma americanum</name>
    <name type="common">Lone star tick</name>
    <dbReference type="NCBI Taxonomy" id="6943"/>
    <lineage>
        <taxon>Eukaryota</taxon>
        <taxon>Metazoa</taxon>
        <taxon>Ecdysozoa</taxon>
        <taxon>Arthropoda</taxon>
        <taxon>Chelicerata</taxon>
        <taxon>Arachnida</taxon>
        <taxon>Acari</taxon>
        <taxon>Parasitiformes</taxon>
        <taxon>Ixodida</taxon>
        <taxon>Ixodoidea</taxon>
        <taxon>Ixodidae</taxon>
        <taxon>Amblyomminae</taxon>
        <taxon>Amblyomma</taxon>
    </lineage>
</organism>
<sequence length="99" mass="10985">MRVRSLPATASRPPSCICCVAPLRCLSSGSCQLSRWFATADVEASRRWLGRCRLFNLKLTATIRTHLSFLTSLRLVIFVSEGGTTHEFKCASTETSDDM</sequence>
<accession>A0AAQ4E2T8</accession>